<name>A0A317E672_9PROT</name>
<reference evidence="4" key="1">
    <citation type="submission" date="2018-05" db="EMBL/GenBank/DDBJ databases">
        <title>Zavarzinia sp. HR-AS.</title>
        <authorList>
            <person name="Lee Y."/>
            <person name="Jeon C.O."/>
        </authorList>
    </citation>
    <scope>NUCLEOTIDE SEQUENCE [LARGE SCALE GENOMIC DNA]</scope>
    <source>
        <strain evidence="4">DSM 1231</strain>
    </source>
</reference>
<evidence type="ECO:0000256" key="1">
    <source>
        <dbReference type="SAM" id="Phobius"/>
    </source>
</evidence>
<gene>
    <name evidence="3" type="ORF">DKG75_06910</name>
</gene>
<dbReference type="GO" id="GO:0046513">
    <property type="term" value="P:ceramide biosynthetic process"/>
    <property type="evidence" value="ECO:0007669"/>
    <property type="project" value="TreeGrafter"/>
</dbReference>
<dbReference type="OrthoDB" id="9792534at2"/>
<dbReference type="RefSeq" id="WP_109920365.1">
    <property type="nucleotide sequence ID" value="NZ_QGLF01000002.1"/>
</dbReference>
<accession>A0A317E672</accession>
<feature type="transmembrane region" description="Helical" evidence="1">
    <location>
        <begin position="51"/>
        <end position="69"/>
    </location>
</feature>
<comment type="caution">
    <text evidence="3">The sequence shown here is derived from an EMBL/GenBank/DDBJ whole genome shotgun (WGS) entry which is preliminary data.</text>
</comment>
<dbReference type="InterPro" id="IPR005804">
    <property type="entry name" value="FA_desaturase_dom"/>
</dbReference>
<dbReference type="Pfam" id="PF00487">
    <property type="entry name" value="FA_desaturase"/>
    <property type="match status" value="1"/>
</dbReference>
<proteinExistence type="predicted"/>
<organism evidence="3 4">
    <name type="scientific">Zavarzinia compransoris</name>
    <dbReference type="NCBI Taxonomy" id="1264899"/>
    <lineage>
        <taxon>Bacteria</taxon>
        <taxon>Pseudomonadati</taxon>
        <taxon>Pseudomonadota</taxon>
        <taxon>Alphaproteobacteria</taxon>
        <taxon>Rhodospirillales</taxon>
        <taxon>Zavarziniaceae</taxon>
        <taxon>Zavarzinia</taxon>
    </lineage>
</organism>
<sequence>MDEVFVRKNLIKPGRLHELSARSDLRGALQLGSHAAAIVATGYLLHLALGTWWVVPAFILHGGLLNFLYAGQHELSHWTVFKTRALNEVFGRIVGFVLLYPRDFDQIQHTAHHRHTQDWEQDGELVRGPYSLFGYLMWFLGPSYWYSRIARLVRFCCGIVVEPYIPEVRRKDVIREARLHMAGYLAIAAVSIYAQSWAAVLYWLAPMIATKFIHQFQNTIEHLGLSHEQNILTNTRSTRTNAVLRWACWNMQYHTAHHAFPGVPFWKLKDLHREIFDGNGIKPYSMTYLGFQLDVIRKLSGGRTEADYPMDRPWIMDETNRADAKVAANA</sequence>
<dbReference type="PANTHER" id="PTHR12879:SF8">
    <property type="entry name" value="SPHINGOLIPID DELTA(4)-DESATURASE DES1"/>
    <property type="match status" value="1"/>
</dbReference>
<evidence type="ECO:0000313" key="4">
    <source>
        <dbReference type="Proteomes" id="UP000246077"/>
    </source>
</evidence>
<dbReference type="AlphaFoldDB" id="A0A317E672"/>
<keyword evidence="1" id="KW-0812">Transmembrane</keyword>
<keyword evidence="1" id="KW-0472">Membrane</keyword>
<feature type="transmembrane region" description="Helical" evidence="1">
    <location>
        <begin position="179"/>
        <end position="205"/>
    </location>
</feature>
<keyword evidence="4" id="KW-1185">Reference proteome</keyword>
<feature type="domain" description="Fatty acid desaturase" evidence="2">
    <location>
        <begin position="51"/>
        <end position="277"/>
    </location>
</feature>
<evidence type="ECO:0000259" key="2">
    <source>
        <dbReference type="Pfam" id="PF00487"/>
    </source>
</evidence>
<dbReference type="Proteomes" id="UP000246077">
    <property type="component" value="Unassembled WGS sequence"/>
</dbReference>
<dbReference type="GO" id="GO:0016020">
    <property type="term" value="C:membrane"/>
    <property type="evidence" value="ECO:0007669"/>
    <property type="project" value="GOC"/>
</dbReference>
<protein>
    <submittedName>
        <fullName evidence="3">Rhizopine catabolism protein</fullName>
    </submittedName>
</protein>
<evidence type="ECO:0000313" key="3">
    <source>
        <dbReference type="EMBL" id="PWR21720.1"/>
    </source>
</evidence>
<dbReference type="GO" id="GO:0042284">
    <property type="term" value="F:sphingolipid delta-4 desaturase activity"/>
    <property type="evidence" value="ECO:0007669"/>
    <property type="project" value="TreeGrafter"/>
</dbReference>
<keyword evidence="1" id="KW-1133">Transmembrane helix</keyword>
<dbReference type="PANTHER" id="PTHR12879">
    <property type="entry name" value="SPHINGOLIPID DELTA 4 DESATURASE/C-4 HYDROXYLASE PROTEIN DES2"/>
    <property type="match status" value="1"/>
</dbReference>
<dbReference type="EMBL" id="QGLF01000002">
    <property type="protein sequence ID" value="PWR21720.1"/>
    <property type="molecule type" value="Genomic_DNA"/>
</dbReference>